<accession>A0A4P6TSN6</accession>
<dbReference type="STRING" id="73044.GCA_000725795_00813"/>
<dbReference type="Proteomes" id="UP000292547">
    <property type="component" value="Chromosome"/>
</dbReference>
<dbReference type="RefSeq" id="WP_051887497.1">
    <property type="nucleotide sequence ID" value="NZ_CP032229.1"/>
</dbReference>
<protein>
    <recommendedName>
        <fullName evidence="3">HEAT repeat domain-containing protein</fullName>
    </recommendedName>
</protein>
<evidence type="ECO:0000313" key="1">
    <source>
        <dbReference type="EMBL" id="QBJ90415.1"/>
    </source>
</evidence>
<dbReference type="Pfam" id="PF19463">
    <property type="entry name" value="DUF6000"/>
    <property type="match status" value="1"/>
</dbReference>
<dbReference type="EMBL" id="CP032229">
    <property type="protein sequence ID" value="QBJ90415.1"/>
    <property type="molecule type" value="Genomic_DNA"/>
</dbReference>
<reference evidence="1 2" key="1">
    <citation type="submission" date="2018-08" db="EMBL/GenBank/DDBJ databases">
        <title>The complete genome sequence of Streptomyces seoulensis, a pioneer strain for nickel superoxide dismutase discovery.</title>
        <authorList>
            <person name="Shin J."/>
            <person name="Lee J.-S."/>
            <person name="Lee E.-J."/>
            <person name="Youn H.-D."/>
        </authorList>
    </citation>
    <scope>NUCLEOTIDE SEQUENCE [LARGE SCALE GENOMIC DNA]</scope>
    <source>
        <strain evidence="1 2">KCTC 9819</strain>
    </source>
</reference>
<dbReference type="GeneID" id="300099048"/>
<dbReference type="InterPro" id="IPR046042">
    <property type="entry name" value="DUF6000"/>
</dbReference>
<organism evidence="1 2">
    <name type="scientific">Streptomyces seoulensis</name>
    <dbReference type="NCBI Taxonomy" id="73044"/>
    <lineage>
        <taxon>Bacteria</taxon>
        <taxon>Bacillati</taxon>
        <taxon>Actinomycetota</taxon>
        <taxon>Actinomycetes</taxon>
        <taxon>Kitasatosporales</taxon>
        <taxon>Streptomycetaceae</taxon>
        <taxon>Streptomyces</taxon>
    </lineage>
</organism>
<sequence length="192" mass="21132">MSGRDDLFRRYCLPGNRYKKLLSVNVLSGDREQALRFGRAMADDGRRASMAELEGLLAGDWREVSTACWLIGFAQRWEFRPELSRRLLAGEAGRASKGIAFVLARSGEAADAEVLAHRLAADLGDPAHRSYQPWLLGALLVVEERLGRMVSGGLLAPEGPWERWAEASTLGSSGPARWAGLVRQWVELAEAV</sequence>
<dbReference type="KEGG" id="sseo:D0Z67_08895"/>
<proteinExistence type="predicted"/>
<gene>
    <name evidence="1" type="ORF">D0Z67_08895</name>
</gene>
<evidence type="ECO:0008006" key="3">
    <source>
        <dbReference type="Google" id="ProtNLM"/>
    </source>
</evidence>
<dbReference type="AlphaFoldDB" id="A0A4P6TSN6"/>
<keyword evidence="2" id="KW-1185">Reference proteome</keyword>
<evidence type="ECO:0000313" key="2">
    <source>
        <dbReference type="Proteomes" id="UP000292547"/>
    </source>
</evidence>
<name>A0A4P6TSN6_STRSO</name>
<dbReference type="OrthoDB" id="8702693at2"/>